<dbReference type="PROSITE" id="PS50203">
    <property type="entry name" value="CALPAIN_CAT"/>
    <property type="match status" value="1"/>
</dbReference>
<evidence type="ECO:0000256" key="5">
    <source>
        <dbReference type="SAM" id="MobiDB-lite"/>
    </source>
</evidence>
<dbReference type="InterPro" id="IPR000169">
    <property type="entry name" value="Pept_cys_AS"/>
</dbReference>
<dbReference type="PRINTS" id="PR00704">
    <property type="entry name" value="CALPAIN"/>
</dbReference>
<dbReference type="PANTHER" id="PTHR10183">
    <property type="entry name" value="CALPAIN"/>
    <property type="match status" value="1"/>
</dbReference>
<accession>A0A6C0AG69</accession>
<comment type="similarity">
    <text evidence="1">Belongs to the peptidase C2 family.</text>
</comment>
<dbReference type="CDD" id="cd00044">
    <property type="entry name" value="CysPc"/>
    <property type="match status" value="1"/>
</dbReference>
<feature type="region of interest" description="Disordered" evidence="5">
    <location>
        <begin position="101"/>
        <end position="120"/>
    </location>
</feature>
<keyword evidence="2" id="KW-0645">Protease</keyword>
<evidence type="ECO:0000313" key="7">
    <source>
        <dbReference type="EMBL" id="QHS78758.1"/>
    </source>
</evidence>
<keyword evidence="3" id="KW-0378">Hydrolase</keyword>
<dbReference type="SUPFAM" id="SSF54001">
    <property type="entry name" value="Cysteine proteinases"/>
    <property type="match status" value="1"/>
</dbReference>
<dbReference type="PROSITE" id="PS00139">
    <property type="entry name" value="THIOL_PROTEASE_CYS"/>
    <property type="match status" value="1"/>
</dbReference>
<feature type="compositionally biased region" description="Basic and acidic residues" evidence="5">
    <location>
        <begin position="101"/>
        <end position="113"/>
    </location>
</feature>
<evidence type="ECO:0000256" key="4">
    <source>
        <dbReference type="ARBA" id="ARBA00022807"/>
    </source>
</evidence>
<feature type="domain" description="Calpain catalytic" evidence="6">
    <location>
        <begin position="215"/>
        <end position="542"/>
    </location>
</feature>
<evidence type="ECO:0000259" key="6">
    <source>
        <dbReference type="PROSITE" id="PS50203"/>
    </source>
</evidence>
<protein>
    <recommendedName>
        <fullName evidence="6">Calpain catalytic domain-containing protein</fullName>
    </recommendedName>
</protein>
<dbReference type="InterPro" id="IPR022684">
    <property type="entry name" value="Calpain_cysteine_protease"/>
</dbReference>
<dbReference type="InterPro" id="IPR038765">
    <property type="entry name" value="Papain-like_cys_pep_sf"/>
</dbReference>
<organism evidence="7">
    <name type="scientific">viral metagenome</name>
    <dbReference type="NCBI Taxonomy" id="1070528"/>
    <lineage>
        <taxon>unclassified sequences</taxon>
        <taxon>metagenomes</taxon>
        <taxon>organismal metagenomes</taxon>
    </lineage>
</organism>
<dbReference type="Gene3D" id="3.90.70.10">
    <property type="entry name" value="Cysteine proteinases"/>
    <property type="match status" value="1"/>
</dbReference>
<dbReference type="SMART" id="SM00230">
    <property type="entry name" value="CysPc"/>
    <property type="match status" value="1"/>
</dbReference>
<dbReference type="PANTHER" id="PTHR10183:SF379">
    <property type="entry name" value="CALPAIN-5"/>
    <property type="match status" value="1"/>
</dbReference>
<dbReference type="GO" id="GO:0006508">
    <property type="term" value="P:proteolysis"/>
    <property type="evidence" value="ECO:0007669"/>
    <property type="project" value="UniProtKB-KW"/>
</dbReference>
<reference evidence="7" key="1">
    <citation type="journal article" date="2020" name="Nature">
        <title>Giant virus diversity and host interactions through global metagenomics.</title>
        <authorList>
            <person name="Schulz F."/>
            <person name="Roux S."/>
            <person name="Paez-Espino D."/>
            <person name="Jungbluth S."/>
            <person name="Walsh D.A."/>
            <person name="Denef V.J."/>
            <person name="McMahon K.D."/>
            <person name="Konstantinidis K.T."/>
            <person name="Eloe-Fadrosh E.A."/>
            <person name="Kyrpides N.C."/>
            <person name="Woyke T."/>
        </authorList>
    </citation>
    <scope>NUCLEOTIDE SEQUENCE</scope>
    <source>
        <strain evidence="7">GVMAG-S-1024976-23</strain>
    </source>
</reference>
<dbReference type="InterPro" id="IPR001300">
    <property type="entry name" value="Peptidase_C2_calpain_cat"/>
</dbReference>
<evidence type="ECO:0000256" key="2">
    <source>
        <dbReference type="ARBA" id="ARBA00022670"/>
    </source>
</evidence>
<keyword evidence="4" id="KW-0788">Thiol protease</keyword>
<dbReference type="AlphaFoldDB" id="A0A6C0AG69"/>
<dbReference type="EMBL" id="MN740603">
    <property type="protein sequence ID" value="QHS78758.1"/>
    <property type="molecule type" value="Genomic_DNA"/>
</dbReference>
<proteinExistence type="inferred from homology"/>
<evidence type="ECO:0000256" key="1">
    <source>
        <dbReference type="ARBA" id="ARBA00007623"/>
    </source>
</evidence>
<name>A0A6C0AG69_9ZZZZ</name>
<dbReference type="GO" id="GO:0004198">
    <property type="term" value="F:calcium-dependent cysteine-type endopeptidase activity"/>
    <property type="evidence" value="ECO:0007669"/>
    <property type="project" value="InterPro"/>
</dbReference>
<evidence type="ECO:0000256" key="3">
    <source>
        <dbReference type="ARBA" id="ARBA00022801"/>
    </source>
</evidence>
<sequence length="546" mass="63986">MTEIILNTNNIQDIKKYGGSYKKTSKKGLFDEDVYMKKKNGKKLFIYKLAKDFYCISRRRGSYSINAYLEAEDIESSNGWIFYKGWMNWQKYDSVSAKILRESEPEPQPKPESTDEDDENKPANHVVVYSKFYNINGGYSLKDGIYFNAEDNMYLYYKSCKWFISNNPNSSRFFMCSDFTEENSPENADWTKSGLVVKRHQGTIHDISLEEQNDLFCDKDFDANNDSLGELVQQEVSWIRGTKLQPSDSYMTLFHYVEPNDIMQGALGDCWLLAALSSIAEFPKYFQDKIFKTNKISENGKYDISLYDASISDWITVTIDDRIPCNKKNKWFETPRPLFAQPNENELYILLLEKAFAKVAGSYSKLSGGYPALAWLTLTGCEELEFWHKNKNLWEKRHIAIEKTKKDPFNFQNMWLYGSHIKNNDKDLFNYMKICDENNYLVSGAICGDVMEARRSDGLVERHAYSVIRVFERDDLKLVQLRNPWGNDVEWNGQWSDQCKNWKNMPKLRKELEHTRDDDGLFWMSWEDFSNIFDDIQICAINMKKT</sequence>
<dbReference type="Pfam" id="PF00648">
    <property type="entry name" value="Peptidase_C2"/>
    <property type="match status" value="1"/>
</dbReference>